<accession>A0A8J4US95</accession>
<feature type="transmembrane region" description="Helical" evidence="1">
    <location>
        <begin position="176"/>
        <end position="197"/>
    </location>
</feature>
<gene>
    <name evidence="2" type="ORF">CYY_005342</name>
</gene>
<evidence type="ECO:0000313" key="2">
    <source>
        <dbReference type="EMBL" id="KAF2073351.1"/>
    </source>
</evidence>
<feature type="transmembrane region" description="Helical" evidence="1">
    <location>
        <begin position="203"/>
        <end position="221"/>
    </location>
</feature>
<name>A0A8J4US95_9MYCE</name>
<keyword evidence="1" id="KW-1133">Transmembrane helix</keyword>
<evidence type="ECO:0008006" key="4">
    <source>
        <dbReference type="Google" id="ProtNLM"/>
    </source>
</evidence>
<dbReference type="Proteomes" id="UP000695562">
    <property type="component" value="Unassembled WGS sequence"/>
</dbReference>
<feature type="transmembrane region" description="Helical" evidence="1">
    <location>
        <begin position="17"/>
        <end position="38"/>
    </location>
</feature>
<comment type="caution">
    <text evidence="2">The sequence shown here is derived from an EMBL/GenBank/DDBJ whole genome shotgun (WGS) entry which is preliminary data.</text>
</comment>
<organism evidence="2 3">
    <name type="scientific">Polysphondylium violaceum</name>
    <dbReference type="NCBI Taxonomy" id="133409"/>
    <lineage>
        <taxon>Eukaryota</taxon>
        <taxon>Amoebozoa</taxon>
        <taxon>Evosea</taxon>
        <taxon>Eumycetozoa</taxon>
        <taxon>Dictyostelia</taxon>
        <taxon>Dictyosteliales</taxon>
        <taxon>Dictyosteliaceae</taxon>
        <taxon>Polysphondylium</taxon>
    </lineage>
</organism>
<dbReference type="EMBL" id="AJWJ01000210">
    <property type="protein sequence ID" value="KAF2073351.1"/>
    <property type="molecule type" value="Genomic_DNA"/>
</dbReference>
<feature type="transmembrane region" description="Helical" evidence="1">
    <location>
        <begin position="82"/>
        <end position="103"/>
    </location>
</feature>
<feature type="transmembrane region" description="Helical" evidence="1">
    <location>
        <begin position="115"/>
        <end position="134"/>
    </location>
</feature>
<feature type="transmembrane region" description="Helical" evidence="1">
    <location>
        <begin position="146"/>
        <end position="164"/>
    </location>
</feature>
<feature type="transmembrane region" description="Helical" evidence="1">
    <location>
        <begin position="50"/>
        <end position="70"/>
    </location>
</feature>
<keyword evidence="1" id="KW-0472">Membrane</keyword>
<proteinExistence type="predicted"/>
<dbReference type="AlphaFoldDB" id="A0A8J4US95"/>
<keyword evidence="3" id="KW-1185">Reference proteome</keyword>
<sequence length="303" mass="35022">MHINSTDDDYYDRPESYVLTILGIIFTLGMIVSAFPLIPRLWRGFKVPSMVIYTYIAMIAHCTVSGLYYLHGAVYQNSFGEAYYWMVALHLFGSVMGFVFVSIAIGRVKAYQTKLIIISFIFSVVMPLFTLFLLSNSDEVSRIMFLYIQAIVQLGFFFVPFAFLNNMRKEKYLGDFYLPIPVTQFLYCSFFLVNTFYETFYSFFSSVCTIYAPFTLLMFYLGMRLRHGPSVFDKNIKMKEALEPEPKLELVQIINGDKVEYARIQRAYDISSFKVIGQLPTFVECHPTTTVGADIPQQKFMEP</sequence>
<evidence type="ECO:0000256" key="1">
    <source>
        <dbReference type="SAM" id="Phobius"/>
    </source>
</evidence>
<keyword evidence="1" id="KW-0812">Transmembrane</keyword>
<reference evidence="2" key="1">
    <citation type="submission" date="2020-01" db="EMBL/GenBank/DDBJ databases">
        <title>Development of genomics and gene disruption for Polysphondylium violaceum indicates a role for the polyketide synthase stlB in stalk morphogenesis.</title>
        <authorList>
            <person name="Narita B."/>
            <person name="Kawabe Y."/>
            <person name="Kin K."/>
            <person name="Saito T."/>
            <person name="Gibbs R."/>
            <person name="Kuspa A."/>
            <person name="Muzny D."/>
            <person name="Queller D."/>
            <person name="Richards S."/>
            <person name="Strassman J."/>
            <person name="Sucgang R."/>
            <person name="Worley K."/>
            <person name="Schaap P."/>
        </authorList>
    </citation>
    <scope>NUCLEOTIDE SEQUENCE</scope>
    <source>
        <strain evidence="2">QSvi11</strain>
    </source>
</reference>
<protein>
    <recommendedName>
        <fullName evidence="4">Transmembrane protein</fullName>
    </recommendedName>
</protein>
<evidence type="ECO:0000313" key="3">
    <source>
        <dbReference type="Proteomes" id="UP000695562"/>
    </source>
</evidence>